<dbReference type="Proteomes" id="UP000002318">
    <property type="component" value="Chromosome"/>
</dbReference>
<feature type="transmembrane region" description="Helical" evidence="7">
    <location>
        <begin position="21"/>
        <end position="43"/>
    </location>
</feature>
<keyword evidence="10" id="KW-1185">Reference proteome</keyword>
<evidence type="ECO:0000256" key="3">
    <source>
        <dbReference type="ARBA" id="ARBA00022475"/>
    </source>
</evidence>
<evidence type="ECO:0000259" key="8">
    <source>
        <dbReference type="PROSITE" id="PS50928"/>
    </source>
</evidence>
<feature type="transmembrane region" description="Helical" evidence="7">
    <location>
        <begin position="235"/>
        <end position="257"/>
    </location>
</feature>
<feature type="transmembrane region" description="Helical" evidence="7">
    <location>
        <begin position="336"/>
        <end position="357"/>
    </location>
</feature>
<accession>E1R2P7</accession>
<proteinExistence type="inferred from homology"/>
<dbReference type="Pfam" id="PF00528">
    <property type="entry name" value="BPD_transp_1"/>
    <property type="match status" value="1"/>
</dbReference>
<dbReference type="KEGG" id="ssm:Spirs_1200"/>
<dbReference type="STRING" id="573413.Spirs_1200"/>
<evidence type="ECO:0000256" key="2">
    <source>
        <dbReference type="ARBA" id="ARBA00022448"/>
    </source>
</evidence>
<dbReference type="Gene3D" id="1.10.3720.10">
    <property type="entry name" value="MetI-like"/>
    <property type="match status" value="1"/>
</dbReference>
<dbReference type="AlphaFoldDB" id="E1R2P7"/>
<keyword evidence="5 7" id="KW-1133">Transmembrane helix</keyword>
<feature type="domain" description="ABC transmembrane type-1" evidence="8">
    <location>
        <begin position="165"/>
        <end position="357"/>
    </location>
</feature>
<dbReference type="EMBL" id="CP002116">
    <property type="protein sequence ID" value="ADK80329.1"/>
    <property type="molecule type" value="Genomic_DNA"/>
</dbReference>
<organism evidence="9 10">
    <name type="scientific">Sediminispirochaeta smaragdinae (strain DSM 11293 / JCM 15392 / SEBR 4228)</name>
    <name type="common">Spirochaeta smaragdinae</name>
    <dbReference type="NCBI Taxonomy" id="573413"/>
    <lineage>
        <taxon>Bacteria</taxon>
        <taxon>Pseudomonadati</taxon>
        <taxon>Spirochaetota</taxon>
        <taxon>Spirochaetia</taxon>
        <taxon>Spirochaetales</taxon>
        <taxon>Spirochaetaceae</taxon>
        <taxon>Sediminispirochaeta</taxon>
    </lineage>
</organism>
<dbReference type="SUPFAM" id="SSF161098">
    <property type="entry name" value="MetI-like"/>
    <property type="match status" value="1"/>
</dbReference>
<dbReference type="OrthoDB" id="9787837at2"/>
<dbReference type="eggNOG" id="COG0395">
    <property type="taxonomic scope" value="Bacteria"/>
</dbReference>
<keyword evidence="6 7" id="KW-0472">Membrane</keyword>
<evidence type="ECO:0000313" key="9">
    <source>
        <dbReference type="EMBL" id="ADK80329.1"/>
    </source>
</evidence>
<dbReference type="InterPro" id="IPR000515">
    <property type="entry name" value="MetI-like"/>
</dbReference>
<comment type="similarity">
    <text evidence="7">Belongs to the binding-protein-dependent transport system permease family.</text>
</comment>
<keyword evidence="3" id="KW-1003">Cell membrane</keyword>
<reference evidence="9 10" key="1">
    <citation type="journal article" date="2010" name="Stand. Genomic Sci.">
        <title>Complete genome sequence of Spirochaeta smaragdinae type strain (SEBR 4228).</title>
        <authorList>
            <person name="Mavromatis K."/>
            <person name="Yasawong M."/>
            <person name="Chertkov O."/>
            <person name="Lapidus A."/>
            <person name="Lucas S."/>
            <person name="Nolan M."/>
            <person name="Del Rio T.G."/>
            <person name="Tice H."/>
            <person name="Cheng J.F."/>
            <person name="Pitluck S."/>
            <person name="Liolios K."/>
            <person name="Ivanova N."/>
            <person name="Tapia R."/>
            <person name="Han C."/>
            <person name="Bruce D."/>
            <person name="Goodwin L."/>
            <person name="Pati A."/>
            <person name="Chen A."/>
            <person name="Palaniappan K."/>
            <person name="Land M."/>
            <person name="Hauser L."/>
            <person name="Chang Y.J."/>
            <person name="Jeffries C.D."/>
            <person name="Detter J.C."/>
            <person name="Rohde M."/>
            <person name="Brambilla E."/>
            <person name="Spring S."/>
            <person name="Goker M."/>
            <person name="Sikorski J."/>
            <person name="Woyke T."/>
            <person name="Bristow J."/>
            <person name="Eisen J.A."/>
            <person name="Markowitz V."/>
            <person name="Hugenholtz P."/>
            <person name="Klenk H.P."/>
            <person name="Kyrpides N.C."/>
        </authorList>
    </citation>
    <scope>NUCLEOTIDE SEQUENCE [LARGE SCALE GENOMIC DNA]</scope>
    <source>
        <strain evidence="10">DSM 11293 / JCM 15392 / SEBR 4228</strain>
    </source>
</reference>
<dbReference type="CDD" id="cd06261">
    <property type="entry name" value="TM_PBP2"/>
    <property type="match status" value="1"/>
</dbReference>
<evidence type="ECO:0000256" key="6">
    <source>
        <dbReference type="ARBA" id="ARBA00023136"/>
    </source>
</evidence>
<dbReference type="PANTHER" id="PTHR43744:SF12">
    <property type="entry name" value="ABC TRANSPORTER PERMEASE PROTEIN MG189-RELATED"/>
    <property type="match status" value="1"/>
</dbReference>
<protein>
    <submittedName>
        <fullName evidence="9">Binding-protein-dependent transport systems inner membrane component</fullName>
    </submittedName>
</protein>
<dbReference type="InterPro" id="IPR035906">
    <property type="entry name" value="MetI-like_sf"/>
</dbReference>
<dbReference type="RefSeq" id="WP_013253793.1">
    <property type="nucleotide sequence ID" value="NC_014364.1"/>
</dbReference>
<feature type="transmembrane region" description="Helical" evidence="7">
    <location>
        <begin position="169"/>
        <end position="191"/>
    </location>
</feature>
<dbReference type="GO" id="GO:0005886">
    <property type="term" value="C:plasma membrane"/>
    <property type="evidence" value="ECO:0007669"/>
    <property type="project" value="UniProtKB-SubCell"/>
</dbReference>
<evidence type="ECO:0000313" key="10">
    <source>
        <dbReference type="Proteomes" id="UP000002318"/>
    </source>
</evidence>
<dbReference type="PANTHER" id="PTHR43744">
    <property type="entry name" value="ABC TRANSPORTER PERMEASE PROTEIN MG189-RELATED-RELATED"/>
    <property type="match status" value="1"/>
</dbReference>
<keyword evidence="4 7" id="KW-0812">Transmembrane</keyword>
<evidence type="ECO:0000256" key="1">
    <source>
        <dbReference type="ARBA" id="ARBA00004651"/>
    </source>
</evidence>
<evidence type="ECO:0000256" key="4">
    <source>
        <dbReference type="ARBA" id="ARBA00022692"/>
    </source>
</evidence>
<sequence length="372" mass="41600">MNDTLTRSRQGERVKGFVGNLIAYIILGSWALITILPLFWMTYSSFKSNEELTRSIYAFPKELFDNKYDEYVVIKPQLNVVPDYDVEKDKRPRLIIESKTIAPGRRLMVHFLLKEELPEKIARLQPGDTLNLSQLPLSLRTKLGWRTIWFNYISAVERGGLGRKFINSIIYAGVSTFLINLFGLMMAFALSKYPFRRLAMVMGGLIGLGYLISINSVIIPLFLMLTSVNLTDTHLGIILVYTAFGLPLAVMLDTQFIHDLPTSLIESARIDGATTFRLFRSIIVPMSTPVIVTVSIISALGIWNEFLLVLVLASSELTKSLPVGVYSFSSLTSTQLGWQMAALVIATLPAMIVYFIFQRRLAEGVVGGAIKG</sequence>
<feature type="transmembrane region" description="Helical" evidence="7">
    <location>
        <begin position="278"/>
        <end position="303"/>
    </location>
</feature>
<evidence type="ECO:0000256" key="7">
    <source>
        <dbReference type="RuleBase" id="RU363032"/>
    </source>
</evidence>
<evidence type="ECO:0000256" key="5">
    <source>
        <dbReference type="ARBA" id="ARBA00022989"/>
    </source>
</evidence>
<keyword evidence="2 7" id="KW-0813">Transport</keyword>
<comment type="subcellular location">
    <subcellularLocation>
        <location evidence="1 7">Cell membrane</location>
        <topology evidence="1 7">Multi-pass membrane protein</topology>
    </subcellularLocation>
</comment>
<name>E1R2P7_SEDSS</name>
<dbReference type="HOGENOM" id="CLU_016047_1_2_12"/>
<dbReference type="GO" id="GO:0055085">
    <property type="term" value="P:transmembrane transport"/>
    <property type="evidence" value="ECO:0007669"/>
    <property type="project" value="InterPro"/>
</dbReference>
<gene>
    <name evidence="9" type="ordered locus">Spirs_1200</name>
</gene>
<feature type="transmembrane region" description="Helical" evidence="7">
    <location>
        <begin position="198"/>
        <end position="223"/>
    </location>
</feature>
<dbReference type="PROSITE" id="PS50928">
    <property type="entry name" value="ABC_TM1"/>
    <property type="match status" value="1"/>
</dbReference>